<accession>A0AAD8RSA9</accession>
<dbReference type="GO" id="GO:0005773">
    <property type="term" value="C:vacuole"/>
    <property type="evidence" value="ECO:0007669"/>
    <property type="project" value="GOC"/>
</dbReference>
<dbReference type="GO" id="GO:0006624">
    <property type="term" value="P:vacuolar protein processing"/>
    <property type="evidence" value="ECO:0007669"/>
    <property type="project" value="TreeGrafter"/>
</dbReference>
<dbReference type="PANTHER" id="PTHR12000">
    <property type="entry name" value="HEMOGLOBINASE FAMILY MEMBER"/>
    <property type="match status" value="1"/>
</dbReference>
<evidence type="ECO:0000313" key="3">
    <source>
        <dbReference type="Proteomes" id="UP001231189"/>
    </source>
</evidence>
<comment type="similarity">
    <text evidence="1">Belongs to the peptidase C13 family.</text>
</comment>
<keyword evidence="3" id="KW-1185">Reference proteome</keyword>
<dbReference type="Pfam" id="PF01650">
    <property type="entry name" value="Peptidase_C13"/>
    <property type="match status" value="2"/>
</dbReference>
<name>A0AAD8RSA9_LOLMU</name>
<dbReference type="InterPro" id="IPR001096">
    <property type="entry name" value="Peptidase_C13"/>
</dbReference>
<organism evidence="2 3">
    <name type="scientific">Lolium multiflorum</name>
    <name type="common">Italian ryegrass</name>
    <name type="synonym">Lolium perenne subsp. multiflorum</name>
    <dbReference type="NCBI Taxonomy" id="4521"/>
    <lineage>
        <taxon>Eukaryota</taxon>
        <taxon>Viridiplantae</taxon>
        <taxon>Streptophyta</taxon>
        <taxon>Embryophyta</taxon>
        <taxon>Tracheophyta</taxon>
        <taxon>Spermatophyta</taxon>
        <taxon>Magnoliopsida</taxon>
        <taxon>Liliopsida</taxon>
        <taxon>Poales</taxon>
        <taxon>Poaceae</taxon>
        <taxon>BOP clade</taxon>
        <taxon>Pooideae</taxon>
        <taxon>Poodae</taxon>
        <taxon>Poeae</taxon>
        <taxon>Poeae Chloroplast Group 2 (Poeae type)</taxon>
        <taxon>Loliodinae</taxon>
        <taxon>Loliinae</taxon>
        <taxon>Lolium</taxon>
    </lineage>
</organism>
<protein>
    <submittedName>
        <fullName evidence="2">Uncharacterized protein</fullName>
    </submittedName>
</protein>
<dbReference type="EMBL" id="JAUUTY010000005">
    <property type="protein sequence ID" value="KAK1630755.1"/>
    <property type="molecule type" value="Genomic_DNA"/>
</dbReference>
<dbReference type="GO" id="GO:0004197">
    <property type="term" value="F:cysteine-type endopeptidase activity"/>
    <property type="evidence" value="ECO:0007669"/>
    <property type="project" value="TreeGrafter"/>
</dbReference>
<dbReference type="Gene3D" id="3.40.50.1460">
    <property type="match status" value="2"/>
</dbReference>
<dbReference type="GO" id="GO:0051603">
    <property type="term" value="P:proteolysis involved in protein catabolic process"/>
    <property type="evidence" value="ECO:0007669"/>
    <property type="project" value="TreeGrafter"/>
</dbReference>
<evidence type="ECO:0000313" key="2">
    <source>
        <dbReference type="EMBL" id="KAK1630755.1"/>
    </source>
</evidence>
<reference evidence="2" key="1">
    <citation type="submission" date="2023-07" db="EMBL/GenBank/DDBJ databases">
        <title>A chromosome-level genome assembly of Lolium multiflorum.</title>
        <authorList>
            <person name="Chen Y."/>
            <person name="Copetti D."/>
            <person name="Kolliker R."/>
            <person name="Studer B."/>
        </authorList>
    </citation>
    <scope>NUCLEOTIDE SEQUENCE</scope>
    <source>
        <strain evidence="2">02402/16</strain>
        <tissue evidence="2">Leaf</tissue>
    </source>
</reference>
<evidence type="ECO:0000256" key="1">
    <source>
        <dbReference type="ARBA" id="ARBA00009941"/>
    </source>
</evidence>
<dbReference type="Proteomes" id="UP001231189">
    <property type="component" value="Unassembled WGS sequence"/>
</dbReference>
<proteinExistence type="inferred from homology"/>
<sequence>MKKGGLKYENIIVFMYDDIANNLDNPRPRVIINHPNGINFLVALLSEKSKLIGSSIGKVVSSGPDDHIFVYYADHRGQGRSRAQEPRVLRGGVRFREHLRGPPTGNISVYATTASNTDESCWGTYCLGDDEGAPPAEYGTCLGNLYNVSEDSDAHNLHTESLRQQYDGVKDCTSAHEMYSLGSHVMQYGDLGLNDQSLYLFMGTDPANDNTSFIGNSFPSLTGAAVNQRDADLVHFRHKYRGSKEGST</sequence>
<dbReference type="PANTHER" id="PTHR12000:SF19">
    <property type="entry name" value="VACUOLAR-PROCESSING ENZYME"/>
    <property type="match status" value="1"/>
</dbReference>
<gene>
    <name evidence="2" type="ORF">QYE76_005070</name>
</gene>
<dbReference type="AlphaFoldDB" id="A0AAD8RSA9"/>
<comment type="caution">
    <text evidence="2">The sequence shown here is derived from an EMBL/GenBank/DDBJ whole genome shotgun (WGS) entry which is preliminary data.</text>
</comment>